<dbReference type="PANTHER" id="PTHR46077">
    <property type="entry name" value="E3 UBIQUITIN-PROTEIN LIGASE TOPORS"/>
    <property type="match status" value="1"/>
</dbReference>
<accession>A0A4W4GLC4</accession>
<dbReference type="GO" id="GO:0000209">
    <property type="term" value="P:protein polyubiquitination"/>
    <property type="evidence" value="ECO:0007669"/>
    <property type="project" value="TreeGrafter"/>
</dbReference>
<evidence type="ECO:0000256" key="3">
    <source>
        <dbReference type="ARBA" id="ARBA00022679"/>
    </source>
</evidence>
<evidence type="ECO:0000256" key="5">
    <source>
        <dbReference type="ARBA" id="ARBA00022771"/>
    </source>
</evidence>
<organism evidence="11 12">
    <name type="scientific">Electrophorus electricus</name>
    <name type="common">Electric eel</name>
    <name type="synonym">Gymnotus electricus</name>
    <dbReference type="NCBI Taxonomy" id="8005"/>
    <lineage>
        <taxon>Eukaryota</taxon>
        <taxon>Metazoa</taxon>
        <taxon>Chordata</taxon>
        <taxon>Craniata</taxon>
        <taxon>Vertebrata</taxon>
        <taxon>Euteleostomi</taxon>
        <taxon>Actinopterygii</taxon>
        <taxon>Neopterygii</taxon>
        <taxon>Teleostei</taxon>
        <taxon>Ostariophysi</taxon>
        <taxon>Gymnotiformes</taxon>
        <taxon>Gymnotoidei</taxon>
        <taxon>Gymnotidae</taxon>
        <taxon>Electrophorus</taxon>
    </lineage>
</organism>
<dbReference type="PANTHER" id="PTHR46077:SF1">
    <property type="entry name" value="TOP1 BINDING ARGININE_SERINE RICH PROTEIN, E3 UBIQUITIN LIGASE"/>
    <property type="match status" value="1"/>
</dbReference>
<dbReference type="OMA" id="FQIMMST"/>
<dbReference type="AlphaFoldDB" id="A0A4W4GLC4"/>
<dbReference type="PROSITE" id="PS50089">
    <property type="entry name" value="ZF_RING_2"/>
    <property type="match status" value="1"/>
</dbReference>
<feature type="domain" description="RING-type" evidence="10">
    <location>
        <begin position="49"/>
        <end position="77"/>
    </location>
</feature>
<evidence type="ECO:0000256" key="2">
    <source>
        <dbReference type="ARBA" id="ARBA00012483"/>
    </source>
</evidence>
<evidence type="ECO:0000313" key="11">
    <source>
        <dbReference type="Ensembl" id="ENSEEEP00000037056.2"/>
    </source>
</evidence>
<evidence type="ECO:0000256" key="4">
    <source>
        <dbReference type="ARBA" id="ARBA00022723"/>
    </source>
</evidence>
<dbReference type="EC" id="2.3.2.27" evidence="2"/>
<dbReference type="GO" id="GO:0061630">
    <property type="term" value="F:ubiquitin protein ligase activity"/>
    <property type="evidence" value="ECO:0007669"/>
    <property type="project" value="UniProtKB-EC"/>
</dbReference>
<dbReference type="GO" id="GO:0008270">
    <property type="term" value="F:zinc ion binding"/>
    <property type="evidence" value="ECO:0007669"/>
    <property type="project" value="UniProtKB-KW"/>
</dbReference>
<dbReference type="Pfam" id="PF00097">
    <property type="entry name" value="zf-C3HC4"/>
    <property type="match status" value="1"/>
</dbReference>
<dbReference type="InterPro" id="IPR017907">
    <property type="entry name" value="Znf_RING_CS"/>
</dbReference>
<evidence type="ECO:0000259" key="10">
    <source>
        <dbReference type="PROSITE" id="PS50089"/>
    </source>
</evidence>
<keyword evidence="4" id="KW-0479">Metal-binding</keyword>
<keyword evidence="6" id="KW-0862">Zinc</keyword>
<reference evidence="11" key="3">
    <citation type="submission" date="2020-05" db="EMBL/GenBank/DDBJ databases">
        <title>Electrophorus electricus (electric eel) genome, fEleEle1, primary haplotype.</title>
        <authorList>
            <person name="Myers G."/>
            <person name="Meyer A."/>
            <person name="Fedrigo O."/>
            <person name="Formenti G."/>
            <person name="Rhie A."/>
            <person name="Tracey A."/>
            <person name="Sims Y."/>
            <person name="Jarvis E.D."/>
        </authorList>
    </citation>
    <scope>NUCLEOTIDE SEQUENCE [LARGE SCALE GENOMIC DNA]</scope>
</reference>
<dbReference type="STRING" id="8005.ENSEEEP00000037056"/>
<dbReference type="Gene3D" id="3.30.40.10">
    <property type="entry name" value="Zinc/RING finger domain, C3HC4 (zinc finger)"/>
    <property type="match status" value="1"/>
</dbReference>
<keyword evidence="7" id="KW-0805">Transcription regulation</keyword>
<sequence>MSNRLKVITFIFSFQIMMSTKMKVHVRKKSSSNPVSKTISKGASPDSKCPICLDQFKNISYVDKCLHRFCFRCIQEWSRNKAESYRYA</sequence>
<evidence type="ECO:0000256" key="9">
    <source>
        <dbReference type="PROSITE-ProRule" id="PRU00175"/>
    </source>
</evidence>
<comment type="catalytic activity">
    <reaction evidence="1">
        <text>S-ubiquitinyl-[E2 ubiquitin-conjugating enzyme]-L-cysteine + [acceptor protein]-L-lysine = [E2 ubiquitin-conjugating enzyme]-L-cysteine + N(6)-ubiquitinyl-[acceptor protein]-L-lysine.</text>
        <dbReference type="EC" id="2.3.2.27"/>
    </reaction>
</comment>
<evidence type="ECO:0000256" key="1">
    <source>
        <dbReference type="ARBA" id="ARBA00000900"/>
    </source>
</evidence>
<reference evidence="12" key="1">
    <citation type="journal article" date="2014" name="Science">
        <title>Nonhuman genetics. Genomic basis for the convergent evolution of electric organs.</title>
        <authorList>
            <person name="Gallant J.R."/>
            <person name="Traeger L.L."/>
            <person name="Volkening J.D."/>
            <person name="Moffett H."/>
            <person name="Chen P.H."/>
            <person name="Novina C.D."/>
            <person name="Phillips G.N.Jr."/>
            <person name="Anand R."/>
            <person name="Wells G.B."/>
            <person name="Pinch M."/>
            <person name="Guth R."/>
            <person name="Unguez G.A."/>
            <person name="Albert J.S."/>
            <person name="Zakon H.H."/>
            <person name="Samanta M.P."/>
            <person name="Sussman M.R."/>
        </authorList>
    </citation>
    <scope>NUCLEOTIDE SEQUENCE [LARGE SCALE GENOMIC DNA]</scope>
</reference>
<keyword evidence="12" id="KW-1185">Reference proteome</keyword>
<evidence type="ECO:0000256" key="6">
    <source>
        <dbReference type="ARBA" id="ARBA00022833"/>
    </source>
</evidence>
<proteinExistence type="predicted"/>
<dbReference type="GeneTree" id="ENSGT01150000287329"/>
<dbReference type="PROSITE" id="PS00518">
    <property type="entry name" value="ZF_RING_1"/>
    <property type="match status" value="1"/>
</dbReference>
<keyword evidence="3" id="KW-0808">Transferase</keyword>
<protein>
    <recommendedName>
        <fullName evidence="2">RING-type E3 ubiquitin transferase</fullName>
        <ecNumber evidence="2">2.3.2.27</ecNumber>
    </recommendedName>
</protein>
<dbReference type="Ensembl" id="ENSEEET00000037491.2">
    <property type="protein sequence ID" value="ENSEEEP00000037056.2"/>
    <property type="gene ID" value="ENSEEEG00000017598.2"/>
</dbReference>
<dbReference type="InterPro" id="IPR013083">
    <property type="entry name" value="Znf_RING/FYVE/PHD"/>
</dbReference>
<reference evidence="11" key="4">
    <citation type="submission" date="2025-08" db="UniProtKB">
        <authorList>
            <consortium name="Ensembl"/>
        </authorList>
    </citation>
    <scope>IDENTIFICATION</scope>
</reference>
<dbReference type="Proteomes" id="UP000314983">
    <property type="component" value="Chromosome 11"/>
</dbReference>
<evidence type="ECO:0000313" key="12">
    <source>
        <dbReference type="Proteomes" id="UP000314983"/>
    </source>
</evidence>
<dbReference type="InterPro" id="IPR001841">
    <property type="entry name" value="Znf_RING"/>
</dbReference>
<name>A0A4W4GLC4_ELEEL</name>
<reference evidence="11" key="5">
    <citation type="submission" date="2025-09" db="UniProtKB">
        <authorList>
            <consortium name="Ensembl"/>
        </authorList>
    </citation>
    <scope>IDENTIFICATION</scope>
</reference>
<dbReference type="InterPro" id="IPR018957">
    <property type="entry name" value="Znf_C3HC4_RING-type"/>
</dbReference>
<keyword evidence="8" id="KW-0804">Transcription</keyword>
<keyword evidence="5 9" id="KW-0863">Zinc-finger</keyword>
<dbReference type="GO" id="GO:0006513">
    <property type="term" value="P:protein monoubiquitination"/>
    <property type="evidence" value="ECO:0007669"/>
    <property type="project" value="TreeGrafter"/>
</dbReference>
<reference evidence="12" key="2">
    <citation type="journal article" date="2017" name="Sci. Adv.">
        <title>A tail of two voltages: Proteomic comparison of the three electric organs of the electric eel.</title>
        <authorList>
            <person name="Traeger L.L."/>
            <person name="Sabat G."/>
            <person name="Barrett-Wilt G.A."/>
            <person name="Wells G.B."/>
            <person name="Sussman M.R."/>
        </authorList>
    </citation>
    <scope>NUCLEOTIDE SEQUENCE [LARGE SCALE GENOMIC DNA]</scope>
</reference>
<evidence type="ECO:0000256" key="7">
    <source>
        <dbReference type="ARBA" id="ARBA00023015"/>
    </source>
</evidence>
<evidence type="ECO:0000256" key="8">
    <source>
        <dbReference type="ARBA" id="ARBA00023163"/>
    </source>
</evidence>
<dbReference type="SUPFAM" id="SSF57850">
    <property type="entry name" value="RING/U-box"/>
    <property type="match status" value="1"/>
</dbReference>